<gene>
    <name evidence="1" type="ORF">H6G72_20745</name>
</gene>
<dbReference type="RefSeq" id="WP_156331676.1">
    <property type="nucleotide sequence ID" value="NZ_JACJSK010000034.1"/>
</dbReference>
<protein>
    <recommendedName>
        <fullName evidence="3">TMhelix containing protein</fullName>
    </recommendedName>
</protein>
<sequence length="69" mass="7448">MKTAMQKINAILLGIGLFSLVVGLGYKAFEKPPEQIAEEECAEILNTSNALGINAQTTIYVEGVPYDCN</sequence>
<evidence type="ECO:0000313" key="2">
    <source>
        <dbReference type="Proteomes" id="UP000641954"/>
    </source>
</evidence>
<evidence type="ECO:0008006" key="3">
    <source>
        <dbReference type="Google" id="ProtNLM"/>
    </source>
</evidence>
<organism evidence="1 2">
    <name type="scientific">Planktothricoides raciborskii FACHB-1370</name>
    <dbReference type="NCBI Taxonomy" id="2949576"/>
    <lineage>
        <taxon>Bacteria</taxon>
        <taxon>Bacillati</taxon>
        <taxon>Cyanobacteriota</taxon>
        <taxon>Cyanophyceae</taxon>
        <taxon>Oscillatoriophycideae</taxon>
        <taxon>Oscillatoriales</taxon>
        <taxon>Oscillatoriaceae</taxon>
        <taxon>Planktothricoides</taxon>
    </lineage>
</organism>
<keyword evidence="2" id="KW-1185">Reference proteome</keyword>
<evidence type="ECO:0000313" key="1">
    <source>
        <dbReference type="EMBL" id="MBD2546224.1"/>
    </source>
</evidence>
<name>A0ABR8EJC0_9CYAN</name>
<accession>A0ABR8EJC0</accession>
<dbReference type="EMBL" id="JACJSK010000034">
    <property type="protein sequence ID" value="MBD2546224.1"/>
    <property type="molecule type" value="Genomic_DNA"/>
</dbReference>
<proteinExistence type="predicted"/>
<reference evidence="1 2" key="1">
    <citation type="journal article" date="2020" name="ISME J.">
        <title>Comparative genomics reveals insights into cyanobacterial evolution and habitat adaptation.</title>
        <authorList>
            <person name="Chen M.Y."/>
            <person name="Teng W.K."/>
            <person name="Zhao L."/>
            <person name="Hu C.X."/>
            <person name="Zhou Y.K."/>
            <person name="Han B.P."/>
            <person name="Song L.R."/>
            <person name="Shu W.S."/>
        </authorList>
    </citation>
    <scope>NUCLEOTIDE SEQUENCE [LARGE SCALE GENOMIC DNA]</scope>
    <source>
        <strain evidence="1 2">FACHB-1370</strain>
    </source>
</reference>
<comment type="caution">
    <text evidence="1">The sequence shown here is derived from an EMBL/GenBank/DDBJ whole genome shotgun (WGS) entry which is preliminary data.</text>
</comment>
<dbReference type="Proteomes" id="UP000641954">
    <property type="component" value="Unassembled WGS sequence"/>
</dbReference>